<dbReference type="Gene3D" id="3.40.50.200">
    <property type="entry name" value="Peptidase S8/S53 domain"/>
    <property type="match status" value="1"/>
</dbReference>
<dbReference type="SUPFAM" id="SSF52743">
    <property type="entry name" value="Subtilisin-like"/>
    <property type="match status" value="1"/>
</dbReference>
<evidence type="ECO:0000256" key="4">
    <source>
        <dbReference type="ARBA" id="ARBA00022825"/>
    </source>
</evidence>
<dbReference type="AlphaFoldDB" id="A0A023B024"/>
<feature type="region of interest" description="Disordered" evidence="8">
    <location>
        <begin position="665"/>
        <end position="697"/>
    </location>
</feature>
<keyword evidence="3 7" id="KW-0378">Hydrolase</keyword>
<evidence type="ECO:0000259" key="9">
    <source>
        <dbReference type="Pfam" id="PF00082"/>
    </source>
</evidence>
<gene>
    <name evidence="10" type="ORF">GNI_155600</name>
</gene>
<feature type="active site" description="Charge relay system" evidence="7">
    <location>
        <position position="798"/>
    </location>
</feature>
<evidence type="ECO:0000313" key="10">
    <source>
        <dbReference type="EMBL" id="EZG43918.1"/>
    </source>
</evidence>
<evidence type="ECO:0000256" key="3">
    <source>
        <dbReference type="ARBA" id="ARBA00022801"/>
    </source>
</evidence>
<feature type="compositionally biased region" description="Low complexity" evidence="8">
    <location>
        <begin position="250"/>
        <end position="262"/>
    </location>
</feature>
<keyword evidence="11" id="KW-1185">Reference proteome</keyword>
<dbReference type="InterPro" id="IPR015500">
    <property type="entry name" value="Peptidase_S8_subtilisin-rel"/>
</dbReference>
<keyword evidence="4 7" id="KW-0720">Serine protease</keyword>
<dbReference type="OrthoDB" id="531541at2759"/>
<feature type="compositionally biased region" description="Low complexity" evidence="8">
    <location>
        <begin position="669"/>
        <end position="687"/>
    </location>
</feature>
<dbReference type="EC" id="3.4.21.62" evidence="6"/>
<dbReference type="PROSITE" id="PS00138">
    <property type="entry name" value="SUBTILASE_SER"/>
    <property type="match status" value="1"/>
</dbReference>
<dbReference type="eggNOG" id="KOG3525">
    <property type="taxonomic scope" value="Eukaryota"/>
</dbReference>
<evidence type="ECO:0000256" key="8">
    <source>
        <dbReference type="SAM" id="MobiDB-lite"/>
    </source>
</evidence>
<dbReference type="RefSeq" id="XP_011132889.1">
    <property type="nucleotide sequence ID" value="XM_011134587.1"/>
</dbReference>
<feature type="active site" description="Charge relay system" evidence="7">
    <location>
        <position position="751"/>
    </location>
</feature>
<evidence type="ECO:0000313" key="11">
    <source>
        <dbReference type="Proteomes" id="UP000019763"/>
    </source>
</evidence>
<comment type="catalytic activity">
    <reaction evidence="5">
        <text>Hydrolysis of proteins with broad specificity for peptide bonds, and a preference for a large uncharged residue in P1. Hydrolyzes peptide amides.</text>
        <dbReference type="EC" id="3.4.21.62"/>
    </reaction>
</comment>
<dbReference type="GO" id="GO:0004252">
    <property type="term" value="F:serine-type endopeptidase activity"/>
    <property type="evidence" value="ECO:0007669"/>
    <property type="project" value="UniProtKB-UniRule"/>
</dbReference>
<dbReference type="PROSITE" id="PS51892">
    <property type="entry name" value="SUBTILASE"/>
    <property type="match status" value="1"/>
</dbReference>
<accession>A0A023B024</accession>
<sequence length="1021" mass="110594">MELVPGFLNQMQKALVLAGIVYGWRLGDMSFGESVSPSLLDPAASDYLTVEYLKGLKKNELVNRSDFEGAAADPMELKLRRVRHTSPEFTLSVLQNGGEITPAEGFKLVEKELEARRLEMEENNAQANAQELLLGQQLPAVIFTLAELQFLLGVFSIDPPKLMFTFMKDFGELHHLGKYRDISKHYSHIPLYSKIHDFIVRLIRHRRETATPPGSDPPGSDPPGPDPPGPAPPVPDSDPPASEPQPTAPVAPSSAPATTPSVSAVPFDASDIVSNNSGLDALYSDPELLAHEIDIDGLDRDLHKSRRGLDPQNIRALLKVHEMADRLVQTNDDPDGDSDSDEIVHALHMQHDPSQLTALDPITEHHADDLVPTTGFYPTWQNLAWQYPAWENPTWDNPTWDQDVPYFNPQLASDAADAPHLPSSHRSLFSQDVSSQHLSSQDLSSSSYHIPTNVTALPFPSSPAAPNMNPAVSLSAGQGMNLPVPKALFGVPGGTSSSSGRSDGVDVAGLSEDGLKSGGWLGGVAMSRHRHIRHEHTNHEPKDEHVERLIDHLRKHSTLHDGPGVYHDYINLCDWVRLPRSCQQRRFSKTCLDHTLRRWQGHPRDLEFLPRLGIGQVALPRNPVRALRAIIEVACNPWVNELHGDSMVYVPDNRLELKWISRGTSRWDTTTPKPRPGTTTTTPAPGGNRSTTASGEWTWHYNGPGTDTVLRGKNNPNDPDTKAQWHLTDLQIDKAWDLTRGSRNITIMIADTGVQKDHPDLEGNFWTNPSPGGSGFGNDVHGINASDDSDDFDDDGGHGTHMAGVAAAVTNNGVGVAGIGWNTLLVPCKFIGPAGGSMGHLNKCLEYAVEKKLDVVSMSFGGDVAFDGTKTACQKATEAGIFLAAASGDAGKDNDSSGAWPANLSAESDIALVSVNGYCKNQTLIDYGNYGAKNVEIAAPGDYVFATAWHTSYEYRGGTSPATPCVAGIAALVKAANPALTGLQIKDILKTTSTNVPQYQGKLAWASKPNALAAVQKAQSS</sequence>
<reference evidence="10" key="1">
    <citation type="submission" date="2013-12" db="EMBL/GenBank/DDBJ databases">
        <authorList>
            <person name="Omoto C.K."/>
            <person name="Sibley D."/>
            <person name="Venepally P."/>
            <person name="Hadjithomas M."/>
            <person name="Karamycheva S."/>
            <person name="Brunk B."/>
            <person name="Roos D."/>
            <person name="Caler E."/>
            <person name="Lorenzi H."/>
        </authorList>
    </citation>
    <scope>NUCLEOTIDE SEQUENCE</scope>
</reference>
<comment type="similarity">
    <text evidence="1 7">Belongs to the peptidase S8 family.</text>
</comment>
<dbReference type="Pfam" id="PF00082">
    <property type="entry name" value="Peptidase_S8"/>
    <property type="match status" value="1"/>
</dbReference>
<dbReference type="InterPro" id="IPR036852">
    <property type="entry name" value="Peptidase_S8/S53_dom_sf"/>
</dbReference>
<comment type="caution">
    <text evidence="10">The sequence shown here is derived from an EMBL/GenBank/DDBJ whole genome shotgun (WGS) entry which is preliminary data.</text>
</comment>
<dbReference type="InterPro" id="IPR023828">
    <property type="entry name" value="Peptidase_S8_Ser-AS"/>
</dbReference>
<feature type="region of interest" description="Disordered" evidence="8">
    <location>
        <begin position="412"/>
        <end position="433"/>
    </location>
</feature>
<dbReference type="InterPro" id="IPR000209">
    <property type="entry name" value="Peptidase_S8/S53_dom"/>
</dbReference>
<dbReference type="EMBL" id="AFNH02001162">
    <property type="protein sequence ID" value="EZG43918.1"/>
    <property type="molecule type" value="Genomic_DNA"/>
</dbReference>
<feature type="domain" description="Peptidase S8/S53" evidence="9">
    <location>
        <begin position="743"/>
        <end position="998"/>
    </location>
</feature>
<evidence type="ECO:0000256" key="1">
    <source>
        <dbReference type="ARBA" id="ARBA00011073"/>
    </source>
</evidence>
<dbReference type="PRINTS" id="PR00723">
    <property type="entry name" value="SUBTILISIN"/>
</dbReference>
<dbReference type="GeneID" id="22915382"/>
<protein>
    <recommendedName>
        <fullName evidence="6">subtilisin</fullName>
        <ecNumber evidence="6">3.4.21.62</ecNumber>
    </recommendedName>
</protein>
<feature type="active site" description="Charge relay system" evidence="7">
    <location>
        <position position="960"/>
    </location>
</feature>
<organism evidence="10 11">
    <name type="scientific">Gregarina niphandrodes</name>
    <name type="common">Septate eugregarine</name>
    <dbReference type="NCBI Taxonomy" id="110365"/>
    <lineage>
        <taxon>Eukaryota</taxon>
        <taxon>Sar</taxon>
        <taxon>Alveolata</taxon>
        <taxon>Apicomplexa</taxon>
        <taxon>Conoidasida</taxon>
        <taxon>Gregarinasina</taxon>
        <taxon>Eugregarinorida</taxon>
        <taxon>Gregarinidae</taxon>
        <taxon>Gregarina</taxon>
    </lineage>
</organism>
<dbReference type="VEuPathDB" id="CryptoDB:GNI_155600"/>
<dbReference type="InterPro" id="IPR050131">
    <property type="entry name" value="Peptidase_S8_subtilisin-like"/>
</dbReference>
<name>A0A023B024_GRENI</name>
<dbReference type="PANTHER" id="PTHR43806:SF11">
    <property type="entry name" value="CEREVISIN-RELATED"/>
    <property type="match status" value="1"/>
</dbReference>
<evidence type="ECO:0000256" key="7">
    <source>
        <dbReference type="PROSITE-ProRule" id="PRU01240"/>
    </source>
</evidence>
<evidence type="ECO:0000256" key="5">
    <source>
        <dbReference type="ARBA" id="ARBA00023529"/>
    </source>
</evidence>
<dbReference type="Proteomes" id="UP000019763">
    <property type="component" value="Unassembled WGS sequence"/>
</dbReference>
<evidence type="ECO:0000256" key="2">
    <source>
        <dbReference type="ARBA" id="ARBA00022670"/>
    </source>
</evidence>
<dbReference type="PANTHER" id="PTHR43806">
    <property type="entry name" value="PEPTIDASE S8"/>
    <property type="match status" value="1"/>
</dbReference>
<dbReference type="GO" id="GO:0006508">
    <property type="term" value="P:proteolysis"/>
    <property type="evidence" value="ECO:0007669"/>
    <property type="project" value="UniProtKB-KW"/>
</dbReference>
<evidence type="ECO:0000256" key="6">
    <source>
        <dbReference type="ARBA" id="ARBA00023619"/>
    </source>
</evidence>
<proteinExistence type="inferred from homology"/>
<keyword evidence="2 7" id="KW-0645">Protease</keyword>
<feature type="compositionally biased region" description="Pro residues" evidence="8">
    <location>
        <begin position="214"/>
        <end position="249"/>
    </location>
</feature>
<feature type="region of interest" description="Disordered" evidence="8">
    <location>
        <begin position="208"/>
        <end position="262"/>
    </location>
</feature>